<comment type="cofactor">
    <cofactor evidence="1">
        <name>Zn(2+)</name>
        <dbReference type="ChEBI" id="CHEBI:29105"/>
    </cofactor>
</comment>
<dbReference type="PROSITE" id="PS52035">
    <property type="entry name" value="PEPTIDASE_M14"/>
    <property type="match status" value="1"/>
</dbReference>
<comment type="caution">
    <text evidence="15">The sequence shown here is derived from an EMBL/GenBank/DDBJ whole genome shotgun (WGS) entry which is preliminary data.</text>
</comment>
<evidence type="ECO:0000256" key="4">
    <source>
        <dbReference type="ARBA" id="ARBA00022525"/>
    </source>
</evidence>
<evidence type="ECO:0000256" key="5">
    <source>
        <dbReference type="ARBA" id="ARBA00022723"/>
    </source>
</evidence>
<feature type="chain" id="PRO_5045090767" description="Inactive metallocarboxypeptidase ECM14" evidence="13">
    <location>
        <begin position="25"/>
        <end position="370"/>
    </location>
</feature>
<organism evidence="15 16">
    <name type="scientific">Discina gigas</name>
    <dbReference type="NCBI Taxonomy" id="1032678"/>
    <lineage>
        <taxon>Eukaryota</taxon>
        <taxon>Fungi</taxon>
        <taxon>Dikarya</taxon>
        <taxon>Ascomycota</taxon>
        <taxon>Pezizomycotina</taxon>
        <taxon>Pezizomycetes</taxon>
        <taxon>Pezizales</taxon>
        <taxon>Discinaceae</taxon>
        <taxon>Discina</taxon>
    </lineage>
</organism>
<keyword evidence="6 13" id="KW-0732">Signal</keyword>
<comment type="similarity">
    <text evidence="3 12">Belongs to the peptidase M14 family.</text>
</comment>
<sequence>MHFNVNVLTVTAATVATLWLSADAAIIPDSLVRRSTAAEPALNIPDLIPQSVVHGGKDDRRWSTRLRDTVVGKLFGTADRHGRRREQHKYLSQMSKIISQYDGDVVLRFNLSSPEEGKALAEASNILYLDVWSTTKTHADIRMAEAMVPSVLGLLPDSMQHSHFRLMHDLAQTALDTYSGASNSYTEADMKPTKVGADNLFFQSYQPPTVILPWMKLLESLFPGFVEVTSIGRSYEGREIHALKVGTKAPTQNKKMTIIVTGAAHAREWISVSTVCYLAYSLIEGYGKTDMDINSIVDHFNWIFIPTLNVDGYAYTWEGDRLWRKNRQPTKLSFCKGIDLDRAYNFHFDGSPSAQGNPCSDSMKPAFLVI</sequence>
<evidence type="ECO:0000313" key="15">
    <source>
        <dbReference type="EMBL" id="KAL0637127.1"/>
    </source>
</evidence>
<evidence type="ECO:0000259" key="14">
    <source>
        <dbReference type="PROSITE" id="PS52035"/>
    </source>
</evidence>
<dbReference type="PANTHER" id="PTHR11705:SF147">
    <property type="entry name" value="INACTIVE METALLOCARBOXYPEPTIDASE ECM14"/>
    <property type="match status" value="1"/>
</dbReference>
<comment type="subcellular location">
    <subcellularLocation>
        <location evidence="2">Secreted</location>
    </subcellularLocation>
</comment>
<protein>
    <recommendedName>
        <fullName evidence="10">Inactive metallocarboxypeptidase ECM14</fullName>
    </recommendedName>
    <alternativeName>
        <fullName evidence="11">Inactive metallocarboxypeptidase ecm14</fullName>
    </alternativeName>
</protein>
<keyword evidence="16" id="KW-1185">Reference proteome</keyword>
<evidence type="ECO:0000256" key="1">
    <source>
        <dbReference type="ARBA" id="ARBA00001947"/>
    </source>
</evidence>
<dbReference type="PANTHER" id="PTHR11705">
    <property type="entry name" value="PROTEASE FAMILY M14 CARBOXYPEPTIDASE A,B"/>
    <property type="match status" value="1"/>
</dbReference>
<dbReference type="PRINTS" id="PR00765">
    <property type="entry name" value="CRBOXYPTASEA"/>
</dbReference>
<evidence type="ECO:0000256" key="3">
    <source>
        <dbReference type="ARBA" id="ARBA00005988"/>
    </source>
</evidence>
<gene>
    <name evidence="15" type="primary">ECM14_2</name>
    <name evidence="15" type="ORF">Q9L58_003950</name>
</gene>
<evidence type="ECO:0000256" key="11">
    <source>
        <dbReference type="ARBA" id="ARBA00026213"/>
    </source>
</evidence>
<evidence type="ECO:0000256" key="2">
    <source>
        <dbReference type="ARBA" id="ARBA00004613"/>
    </source>
</evidence>
<comment type="function">
    <text evidence="9">Inactive carboxypeptidase that may play a role in cell wall organization and biogenesis.</text>
</comment>
<dbReference type="SUPFAM" id="SSF53187">
    <property type="entry name" value="Zn-dependent exopeptidases"/>
    <property type="match status" value="1"/>
</dbReference>
<evidence type="ECO:0000256" key="12">
    <source>
        <dbReference type="PROSITE-ProRule" id="PRU01379"/>
    </source>
</evidence>
<evidence type="ECO:0000313" key="16">
    <source>
        <dbReference type="Proteomes" id="UP001447188"/>
    </source>
</evidence>
<comment type="caution">
    <text evidence="12">Lacks conserved residue(s) required for the propagation of feature annotation.</text>
</comment>
<keyword evidence="7" id="KW-0862">Zinc</keyword>
<dbReference type="SMART" id="SM00631">
    <property type="entry name" value="Zn_pept"/>
    <property type="match status" value="1"/>
</dbReference>
<keyword evidence="8" id="KW-1015">Disulfide bond</keyword>
<evidence type="ECO:0000256" key="6">
    <source>
        <dbReference type="ARBA" id="ARBA00022729"/>
    </source>
</evidence>
<accession>A0ABR3GMJ0</accession>
<evidence type="ECO:0000256" key="9">
    <source>
        <dbReference type="ARBA" id="ARBA00025210"/>
    </source>
</evidence>
<dbReference type="InterPro" id="IPR000834">
    <property type="entry name" value="Peptidase_M14"/>
</dbReference>
<feature type="domain" description="Peptidase M14" evidence="14">
    <location>
        <begin position="204"/>
        <end position="370"/>
    </location>
</feature>
<dbReference type="Pfam" id="PF00246">
    <property type="entry name" value="Peptidase_M14"/>
    <property type="match status" value="1"/>
</dbReference>
<evidence type="ECO:0000256" key="7">
    <source>
        <dbReference type="ARBA" id="ARBA00022833"/>
    </source>
</evidence>
<keyword evidence="5" id="KW-0479">Metal-binding</keyword>
<evidence type="ECO:0000256" key="8">
    <source>
        <dbReference type="ARBA" id="ARBA00023157"/>
    </source>
</evidence>
<dbReference type="Gene3D" id="3.40.630.10">
    <property type="entry name" value="Zn peptidases"/>
    <property type="match status" value="1"/>
</dbReference>
<reference evidence="15 16" key="1">
    <citation type="submission" date="2024-02" db="EMBL/GenBank/DDBJ databases">
        <title>Discinaceae phylogenomics.</title>
        <authorList>
            <person name="Dirks A.C."/>
            <person name="James T.Y."/>
        </authorList>
    </citation>
    <scope>NUCLEOTIDE SEQUENCE [LARGE SCALE GENOMIC DNA]</scope>
    <source>
        <strain evidence="15 16">ACD0624</strain>
    </source>
</reference>
<evidence type="ECO:0000256" key="10">
    <source>
        <dbReference type="ARBA" id="ARBA00026187"/>
    </source>
</evidence>
<proteinExistence type="inferred from homology"/>
<feature type="signal peptide" evidence="13">
    <location>
        <begin position="1"/>
        <end position="24"/>
    </location>
</feature>
<dbReference type="EMBL" id="JBBBZM010000039">
    <property type="protein sequence ID" value="KAL0637127.1"/>
    <property type="molecule type" value="Genomic_DNA"/>
</dbReference>
<evidence type="ECO:0000256" key="13">
    <source>
        <dbReference type="SAM" id="SignalP"/>
    </source>
</evidence>
<keyword evidence="4" id="KW-0964">Secreted</keyword>
<dbReference type="Proteomes" id="UP001447188">
    <property type="component" value="Unassembled WGS sequence"/>
</dbReference>
<name>A0ABR3GMJ0_9PEZI</name>